<dbReference type="Proteomes" id="UP001152320">
    <property type="component" value="Chromosome 13"/>
</dbReference>
<keyword evidence="1" id="KW-0175">Coiled coil</keyword>
<reference evidence="2" key="1">
    <citation type="submission" date="2021-10" db="EMBL/GenBank/DDBJ databases">
        <title>Tropical sea cucumber genome reveals ecological adaptation and Cuvierian tubules defense mechanism.</title>
        <authorList>
            <person name="Chen T."/>
        </authorList>
    </citation>
    <scope>NUCLEOTIDE SEQUENCE</scope>
    <source>
        <strain evidence="2">Nanhai2018</strain>
        <tissue evidence="2">Muscle</tissue>
    </source>
</reference>
<comment type="caution">
    <text evidence="2">The sequence shown here is derived from an EMBL/GenBank/DDBJ whole genome shotgun (WGS) entry which is preliminary data.</text>
</comment>
<dbReference type="OrthoDB" id="5982311at2759"/>
<name>A0A9Q1BQ96_HOLLE</name>
<accession>A0A9Q1BQ96</accession>
<organism evidence="2 3">
    <name type="scientific">Holothuria leucospilota</name>
    <name type="common">Black long sea cucumber</name>
    <name type="synonym">Mertensiothuria leucospilota</name>
    <dbReference type="NCBI Taxonomy" id="206669"/>
    <lineage>
        <taxon>Eukaryota</taxon>
        <taxon>Metazoa</taxon>
        <taxon>Echinodermata</taxon>
        <taxon>Eleutherozoa</taxon>
        <taxon>Echinozoa</taxon>
        <taxon>Holothuroidea</taxon>
        <taxon>Aspidochirotacea</taxon>
        <taxon>Aspidochirotida</taxon>
        <taxon>Holothuriidae</taxon>
        <taxon>Holothuria</taxon>
    </lineage>
</organism>
<protein>
    <submittedName>
        <fullName evidence="2">Uncharacterized protein</fullName>
    </submittedName>
</protein>
<sequence>MPKRSMMSKRCLRPQRDPLELIERMLTRTTLTTRRIGHGDVEEVGGRAFEEANERARLEKEDAVRKAIQETQERADKRLKEELENAHRIAEEDKRKALEDARLKAEETALRVRRARDQLEKERLAKLTWKLTKEKEEALKAQWEECERLKREAVAKAIAETTRRLRNEFALEKQLAIAKALKIARENFKKKLEETVRKTIEECERKAAEEAARVAKIHRAEVIRLENIIDDVKRINRDEVEAREWVQMDFRDLQRDYKRFLDYTDGKYHSDYMMRLRKHGMKYDHNWDRRDSEEVDLYLLPSFINFHTKMGNITPHDVTKPMSFAPVAR</sequence>
<evidence type="ECO:0000256" key="1">
    <source>
        <dbReference type="SAM" id="Coils"/>
    </source>
</evidence>
<dbReference type="EMBL" id="JAIZAY010000013">
    <property type="protein sequence ID" value="KAJ8030832.1"/>
    <property type="molecule type" value="Genomic_DNA"/>
</dbReference>
<gene>
    <name evidence="2" type="ORF">HOLleu_27363</name>
</gene>
<evidence type="ECO:0000313" key="3">
    <source>
        <dbReference type="Proteomes" id="UP001152320"/>
    </source>
</evidence>
<proteinExistence type="predicted"/>
<keyword evidence="3" id="KW-1185">Reference proteome</keyword>
<dbReference type="AlphaFoldDB" id="A0A9Q1BQ96"/>
<feature type="coiled-coil region" evidence="1">
    <location>
        <begin position="178"/>
        <end position="209"/>
    </location>
</feature>
<evidence type="ECO:0000313" key="2">
    <source>
        <dbReference type="EMBL" id="KAJ8030832.1"/>
    </source>
</evidence>
<feature type="coiled-coil region" evidence="1">
    <location>
        <begin position="53"/>
        <end position="122"/>
    </location>
</feature>